<dbReference type="CDD" id="cd03784">
    <property type="entry name" value="GT1_Gtf-like"/>
    <property type="match status" value="1"/>
</dbReference>
<dbReference type="GO" id="GO:0017000">
    <property type="term" value="P:antibiotic biosynthetic process"/>
    <property type="evidence" value="ECO:0007669"/>
    <property type="project" value="UniProtKB-ARBA"/>
</dbReference>
<dbReference type="Proteomes" id="UP000468687">
    <property type="component" value="Unassembled WGS sequence"/>
</dbReference>
<dbReference type="RefSeq" id="WP_163771162.1">
    <property type="nucleotide sequence ID" value="NZ_JAAGXA010000003.1"/>
</dbReference>
<evidence type="ECO:0000256" key="2">
    <source>
        <dbReference type="ARBA" id="ARBA00022676"/>
    </source>
</evidence>
<feature type="domain" description="Erythromycin biosynthesis protein CIII-like C-terminal" evidence="4">
    <location>
        <begin position="273"/>
        <end position="415"/>
    </location>
</feature>
<keyword evidence="7" id="KW-1185">Reference proteome</keyword>
<evidence type="ECO:0000259" key="4">
    <source>
        <dbReference type="Pfam" id="PF06722"/>
    </source>
</evidence>
<proteinExistence type="inferred from homology"/>
<dbReference type="PANTHER" id="PTHR48050">
    <property type="entry name" value="STEROL 3-BETA-GLUCOSYLTRANSFERASE"/>
    <property type="match status" value="1"/>
</dbReference>
<dbReference type="SUPFAM" id="SSF53756">
    <property type="entry name" value="UDP-Glycosyltransferase/glycogen phosphorylase"/>
    <property type="match status" value="1"/>
</dbReference>
<dbReference type="EMBL" id="JAAGXA010000003">
    <property type="protein sequence ID" value="NEN77799.1"/>
    <property type="molecule type" value="Genomic_DNA"/>
</dbReference>
<evidence type="ECO:0000256" key="1">
    <source>
        <dbReference type="ARBA" id="ARBA00006962"/>
    </source>
</evidence>
<comment type="caution">
    <text evidence="6">The sequence shown here is derived from an EMBL/GenBank/DDBJ whole genome shotgun (WGS) entry which is preliminary data.</text>
</comment>
<dbReference type="InterPro" id="IPR050426">
    <property type="entry name" value="Glycosyltransferase_28"/>
</dbReference>
<dbReference type="Gene3D" id="3.40.50.2000">
    <property type="entry name" value="Glycogen Phosphorylase B"/>
    <property type="match status" value="2"/>
</dbReference>
<dbReference type="GO" id="GO:0008194">
    <property type="term" value="F:UDP-glycosyltransferase activity"/>
    <property type="evidence" value="ECO:0007669"/>
    <property type="project" value="InterPro"/>
</dbReference>
<comment type="similarity">
    <text evidence="1">Belongs to the glycosyltransferase 28 family.</text>
</comment>
<evidence type="ECO:0000313" key="6">
    <source>
        <dbReference type="EMBL" id="NEN77799.1"/>
    </source>
</evidence>
<keyword evidence="2" id="KW-0328">Glycosyltransferase</keyword>
<accession>A0A6P0HGH0</accession>
<gene>
    <name evidence="6" type="ORF">G3T38_05860</name>
</gene>
<dbReference type="InterPro" id="IPR048284">
    <property type="entry name" value="EryCIII-like_N"/>
</dbReference>
<dbReference type="GO" id="GO:0016758">
    <property type="term" value="F:hexosyltransferase activity"/>
    <property type="evidence" value="ECO:0007669"/>
    <property type="project" value="UniProtKB-ARBA"/>
</dbReference>
<dbReference type="InterPro" id="IPR010610">
    <property type="entry name" value="EryCIII-like_C"/>
</dbReference>
<evidence type="ECO:0000313" key="7">
    <source>
        <dbReference type="Proteomes" id="UP000468687"/>
    </source>
</evidence>
<feature type="domain" description="Erythromycin biosynthesis protein CIII-like N-terminal" evidence="5">
    <location>
        <begin position="22"/>
        <end position="257"/>
    </location>
</feature>
<organism evidence="6 7">
    <name type="scientific">Nocardioides zeae</name>
    <dbReference type="NCBI Taxonomy" id="1457234"/>
    <lineage>
        <taxon>Bacteria</taxon>
        <taxon>Bacillati</taxon>
        <taxon>Actinomycetota</taxon>
        <taxon>Actinomycetes</taxon>
        <taxon>Propionibacteriales</taxon>
        <taxon>Nocardioidaceae</taxon>
        <taxon>Nocardioides</taxon>
    </lineage>
</organism>
<dbReference type="InterPro" id="IPR002213">
    <property type="entry name" value="UDP_glucos_trans"/>
</dbReference>
<sequence>MRVLLVSQAEWSHAAGLVPVGWGLRAAGHDVLFATQPDLVDALATSGLPTVGVGRDHRLGALLERVPPRRRVSGGMDTACLRPGVDGEVVTRSYTYLVRWWWALVSDPMCAGLVALARRWRPDLVVWETTTFAGAVAAEAVGARHVRFAWSLDLVARFRRQFLRLRADGAPGPRPDPLEEWIGRSAAPYGVEFSERLVHGEATITQLPAALRAEDPADVAYLPVRHVPYNGSRPVPSWVLTEPPEPTGRPRVSVCLGSSSVARFGRYVCSAAEVVHGLAALDVEVVAALAPSEHASLGSLPGNVRLEEHVPLDALLPTCAAAVNHGGPGTVATAAVHGVPQLVLPAEFDAPLLAAGLVAQGAARSVPAEEADAATVRDHVTALLDGPSHRRAARALRDEVRAMPDPYELGTTLTDLVRGTPAAPLATAGAAR</sequence>
<dbReference type="PANTHER" id="PTHR48050:SF13">
    <property type="entry name" value="STEROL 3-BETA-GLUCOSYLTRANSFERASE UGT80A2"/>
    <property type="match status" value="1"/>
</dbReference>
<dbReference type="Pfam" id="PF06722">
    <property type="entry name" value="EryCIII-like_C"/>
    <property type="match status" value="1"/>
</dbReference>
<evidence type="ECO:0000256" key="3">
    <source>
        <dbReference type="ARBA" id="ARBA00022679"/>
    </source>
</evidence>
<evidence type="ECO:0000259" key="5">
    <source>
        <dbReference type="Pfam" id="PF21036"/>
    </source>
</evidence>
<protein>
    <submittedName>
        <fullName evidence="6">DUF1205 domain-containing protein</fullName>
    </submittedName>
</protein>
<keyword evidence="3" id="KW-0808">Transferase</keyword>
<reference evidence="6 7" key="1">
    <citation type="journal article" date="2014" name="Int. J. Syst. Evol. Microbiol.">
        <title>Nocardioides zeae sp. nov., isolated from the stem of Zea mays.</title>
        <authorList>
            <person name="Glaeser S.P."/>
            <person name="McInroy J.A."/>
            <person name="Busse H.J."/>
            <person name="Kampfer P."/>
        </authorList>
    </citation>
    <scope>NUCLEOTIDE SEQUENCE [LARGE SCALE GENOMIC DNA]</scope>
    <source>
        <strain evidence="6 7">JCM 30728</strain>
    </source>
</reference>
<name>A0A6P0HGH0_9ACTN</name>
<dbReference type="Pfam" id="PF21036">
    <property type="entry name" value="EryCIII-like_N"/>
    <property type="match status" value="1"/>
</dbReference>
<dbReference type="AlphaFoldDB" id="A0A6P0HGH0"/>